<gene>
    <name evidence="3" type="primary">FGENESH: predicted gene_9.497</name>
    <name evidence="4" type="ORF">AAT19DRAFT_16845</name>
    <name evidence="3" type="ORF">BN2166_0051510</name>
</gene>
<comment type="similarity">
    <text evidence="1">Belongs to the Rab GDI family.</text>
</comment>
<organism evidence="3 5">
    <name type="scientific">Rhodotorula toruloides</name>
    <name type="common">Yeast</name>
    <name type="synonym">Rhodosporidium toruloides</name>
    <dbReference type="NCBI Taxonomy" id="5286"/>
    <lineage>
        <taxon>Eukaryota</taxon>
        <taxon>Fungi</taxon>
        <taxon>Dikarya</taxon>
        <taxon>Basidiomycota</taxon>
        <taxon>Pucciniomycotina</taxon>
        <taxon>Microbotryomycetes</taxon>
        <taxon>Sporidiobolales</taxon>
        <taxon>Sporidiobolaceae</taxon>
        <taxon>Rhodotorula</taxon>
    </lineage>
</organism>
<protein>
    <submittedName>
        <fullName evidence="3">BY PROTMAP: gi|472581631|gb|EMS19359.1| Rab escort protein [Rhodosporidium toruloides NP11] gi|647403018|emb|CDR49192.1| RHTO0S24e00386g1_1 [Rhodosporidium toruloides]</fullName>
    </submittedName>
    <submittedName>
        <fullName evidence="4">GDP dissociation inhibitor-domain containing protein</fullName>
    </submittedName>
</protein>
<dbReference type="GO" id="GO:0007264">
    <property type="term" value="P:small GTPase-mediated signal transduction"/>
    <property type="evidence" value="ECO:0007669"/>
    <property type="project" value="InterPro"/>
</dbReference>
<feature type="compositionally biased region" description="Low complexity" evidence="2">
    <location>
        <begin position="516"/>
        <end position="526"/>
    </location>
</feature>
<reference evidence="4 6" key="2">
    <citation type="journal article" date="2018" name="Elife">
        <title>Functional genomics of lipid metabolism in the oleaginous yeast Rhodosporidium toruloides.</title>
        <authorList>
            <person name="Coradetti S.T."/>
            <person name="Pinel D."/>
            <person name="Geiselman G."/>
            <person name="Ito M."/>
            <person name="Mondo S."/>
            <person name="Reilly M.C."/>
            <person name="Cheng Y.F."/>
            <person name="Bauer S."/>
            <person name="Grigoriev I."/>
            <person name="Gladden J.M."/>
            <person name="Simmons B.A."/>
            <person name="Brem R."/>
            <person name="Arkin A.P."/>
            <person name="Skerker J.M."/>
        </authorList>
    </citation>
    <scope>NUCLEOTIDE SEQUENCE [LARGE SCALE GENOMIC DNA]</scope>
    <source>
        <strain evidence="4 6">NBRC 0880</strain>
    </source>
</reference>
<dbReference type="GO" id="GO:0016192">
    <property type="term" value="P:vesicle-mediated transport"/>
    <property type="evidence" value="ECO:0007669"/>
    <property type="project" value="TreeGrafter"/>
</dbReference>
<reference evidence="3 5" key="1">
    <citation type="submission" date="2015-07" db="EMBL/GenBank/DDBJ databases">
        <authorList>
            <person name="Cajimat M.N.B."/>
            <person name="Milazzo M.L."/>
            <person name="Fulhorst C.F."/>
        </authorList>
    </citation>
    <scope>NUCLEOTIDE SEQUENCE [LARGE SCALE GENOMIC DNA]</scope>
    <source>
        <strain evidence="3">Single colony</strain>
    </source>
</reference>
<name>A0A0K3CLI3_RHOTO</name>
<dbReference type="AlphaFoldDB" id="A0A0K3CLI3"/>
<sequence length="595" mass="62259">MDPNEPTHFNVLIAGTGLHESILAAALSKAGYSVLQLDSAPYYGTEHASLSLLEFHDWASSTPGAEPSSPSPPTDLSNLSQRFALSLCPVLLRAKGPGLDLLVRSKVASYLQFGLLGGIGLWQDAERGVARVPASKADVFNDSTLSLIEKRRLTKLLLFAAGEEPFEEDKAIVENPDITFLDYLKKAYSLTGAAASSLAYALALCSSPSDPALPALHRIRSIIHAVGRYGPSPFLVGHYGGAGDLVGGFSRICAVWGGGQILGRPLGPLNPSASRGIPVPASQPPFRTNDNPPPPPSSTSSSSSSTALGIPVLLSDEPDAEPTTFTADWVVCSPYLFGTLFPSHPPPEGLAKEAPRSVRMIAILSRAVPFPRPPTSSDLAASEEGDDLPDSQLFVFPPGSVASLGEERGAGVELGTVTALQTGKGTMSCPEGYHVLTLSAPLLSPLLSPAPSASTLLQPYLDALLALSPLSPPPTTAAADETDPTKPSEETKDEQPLYSVSYYSPPLPSPSPSSPPAASSTAPSASRAQELPPNFLLTPSPSSSNASAASLIELLDLLPAQVEASFWKIVGTEGREEGVEFFARSEQGEGEEEDE</sequence>
<dbReference type="InterPro" id="IPR018203">
    <property type="entry name" value="GDP_dissociation_inhibitor"/>
</dbReference>
<evidence type="ECO:0000256" key="1">
    <source>
        <dbReference type="ARBA" id="ARBA00005593"/>
    </source>
</evidence>
<dbReference type="Gene3D" id="3.50.50.60">
    <property type="entry name" value="FAD/NAD(P)-binding domain"/>
    <property type="match status" value="1"/>
</dbReference>
<feature type="region of interest" description="Disordered" evidence="2">
    <location>
        <begin position="472"/>
        <end position="545"/>
    </location>
</feature>
<dbReference type="GO" id="GO:0005968">
    <property type="term" value="C:Rab-protein geranylgeranyltransferase complex"/>
    <property type="evidence" value="ECO:0007669"/>
    <property type="project" value="TreeGrafter"/>
</dbReference>
<evidence type="ECO:0000313" key="5">
    <source>
        <dbReference type="Proteomes" id="UP000199069"/>
    </source>
</evidence>
<dbReference type="SUPFAM" id="SSF51905">
    <property type="entry name" value="FAD/NAD(P)-binding domain"/>
    <property type="match status" value="1"/>
</dbReference>
<feature type="compositionally biased region" description="Pro residues" evidence="2">
    <location>
        <begin position="505"/>
        <end position="515"/>
    </location>
</feature>
<feature type="compositionally biased region" description="Basic and acidic residues" evidence="2">
    <location>
        <begin position="483"/>
        <end position="495"/>
    </location>
</feature>
<dbReference type="PANTHER" id="PTHR11787">
    <property type="entry name" value="RAB GDP-DISSOCIATION INHIBITOR"/>
    <property type="match status" value="1"/>
</dbReference>
<dbReference type="STRING" id="5286.A0A0K3CLI3"/>
<dbReference type="Proteomes" id="UP000239560">
    <property type="component" value="Unassembled WGS sequence"/>
</dbReference>
<evidence type="ECO:0000313" key="4">
    <source>
        <dbReference type="EMBL" id="PRQ72921.1"/>
    </source>
</evidence>
<evidence type="ECO:0000256" key="2">
    <source>
        <dbReference type="SAM" id="MobiDB-lite"/>
    </source>
</evidence>
<dbReference type="EMBL" id="CWKI01000009">
    <property type="protein sequence ID" value="CTR09290.1"/>
    <property type="molecule type" value="Genomic_DNA"/>
</dbReference>
<dbReference type="GO" id="GO:0005092">
    <property type="term" value="F:GDP-dissociation inhibitor activity"/>
    <property type="evidence" value="ECO:0007669"/>
    <property type="project" value="InterPro"/>
</dbReference>
<dbReference type="GO" id="GO:0005634">
    <property type="term" value="C:nucleus"/>
    <property type="evidence" value="ECO:0007669"/>
    <property type="project" value="TreeGrafter"/>
</dbReference>
<proteinExistence type="inferred from homology"/>
<dbReference type="OrthoDB" id="9446342at2759"/>
<dbReference type="GO" id="GO:0005829">
    <property type="term" value="C:cytosol"/>
    <property type="evidence" value="ECO:0007669"/>
    <property type="project" value="TreeGrafter"/>
</dbReference>
<dbReference type="OMA" id="FKVAHVD"/>
<evidence type="ECO:0000313" key="3">
    <source>
        <dbReference type="EMBL" id="CTR09290.1"/>
    </source>
</evidence>
<dbReference type="Proteomes" id="UP000199069">
    <property type="component" value="Unassembled WGS sequence"/>
</dbReference>
<dbReference type="InterPro" id="IPR036188">
    <property type="entry name" value="FAD/NAD-bd_sf"/>
</dbReference>
<evidence type="ECO:0000313" key="6">
    <source>
        <dbReference type="Proteomes" id="UP000239560"/>
    </source>
</evidence>
<dbReference type="EMBL" id="LCTV02000009">
    <property type="protein sequence ID" value="PRQ72921.1"/>
    <property type="molecule type" value="Genomic_DNA"/>
</dbReference>
<accession>A0A0K3CLI3</accession>
<dbReference type="PANTHER" id="PTHR11787:SF4">
    <property type="entry name" value="CHM, RAB ESCORT PROTEIN 1"/>
    <property type="match status" value="1"/>
</dbReference>
<dbReference type="PRINTS" id="PR00891">
    <property type="entry name" value="RABGDIREP"/>
</dbReference>
<dbReference type="Pfam" id="PF00996">
    <property type="entry name" value="GDI"/>
    <property type="match status" value="1"/>
</dbReference>
<keyword evidence="5" id="KW-1185">Reference proteome</keyword>
<feature type="region of interest" description="Disordered" evidence="2">
    <location>
        <begin position="272"/>
        <end position="307"/>
    </location>
</feature>
<dbReference type="Gene3D" id="1.10.405.10">
    <property type="entry name" value="Guanine Nucleotide Dissociation Inhibitor, domain 1"/>
    <property type="match status" value="1"/>
</dbReference>